<name>A0A5C4RHQ3_PHOLU</name>
<comment type="caution">
    <text evidence="1">The sequence shown here is derived from an EMBL/GenBank/DDBJ whole genome shotgun (WGS) entry which is preliminary data.</text>
</comment>
<proteinExistence type="predicted"/>
<organism evidence="1 2">
    <name type="scientific">Photorhabdus luminescens subsp. sonorensis</name>
    <dbReference type="NCBI Taxonomy" id="1173677"/>
    <lineage>
        <taxon>Bacteria</taxon>
        <taxon>Pseudomonadati</taxon>
        <taxon>Pseudomonadota</taxon>
        <taxon>Gammaproteobacteria</taxon>
        <taxon>Enterobacterales</taxon>
        <taxon>Morganellaceae</taxon>
        <taxon>Photorhabdus</taxon>
    </lineage>
</organism>
<reference evidence="1 2" key="1">
    <citation type="submission" date="2019-01" db="EMBL/GenBank/DDBJ databases">
        <title>Draft genome assembly of Photorhabdus luminescens subsp. sonorensis Caborca.</title>
        <authorList>
            <person name="Duong D.A."/>
            <person name="Espinosa-Artiles P."/>
            <person name="Orozco R.A."/>
            <person name="Molnar I."/>
            <person name="Stock P."/>
        </authorList>
    </citation>
    <scope>NUCLEOTIDE SEQUENCE [LARGE SCALE GENOMIC DNA]</scope>
    <source>
        <strain evidence="1 2">Caborca</strain>
    </source>
</reference>
<dbReference type="Proteomes" id="UP000307592">
    <property type="component" value="Unassembled WGS sequence"/>
</dbReference>
<dbReference type="AlphaFoldDB" id="A0A5C4RHQ3"/>
<protein>
    <submittedName>
        <fullName evidence="1">Transcriptional regulator</fullName>
    </submittedName>
</protein>
<evidence type="ECO:0000313" key="1">
    <source>
        <dbReference type="EMBL" id="TNH43191.1"/>
    </source>
</evidence>
<sequence>MLSGNLKTIANLETGDIVNINISEEGAVIQKVVKKRLTESDLLNGLSAYTAHADELAAPSHKELNIKS</sequence>
<evidence type="ECO:0000313" key="2">
    <source>
        <dbReference type="Proteomes" id="UP000307592"/>
    </source>
</evidence>
<gene>
    <name evidence="1" type="ORF">EP164_12415</name>
</gene>
<accession>A0A5C4RHQ3</accession>
<dbReference type="EMBL" id="SBIJ01000019">
    <property type="protein sequence ID" value="TNH43191.1"/>
    <property type="molecule type" value="Genomic_DNA"/>
</dbReference>